<gene>
    <name evidence="7" type="primary">nimT</name>
    <name evidence="7" type="ORF">DSM104329_02322</name>
</gene>
<dbReference type="InterPro" id="IPR036259">
    <property type="entry name" value="MFS_trans_sf"/>
</dbReference>
<keyword evidence="8" id="KW-1185">Reference proteome</keyword>
<evidence type="ECO:0000256" key="2">
    <source>
        <dbReference type="ARBA" id="ARBA00022692"/>
    </source>
</evidence>
<dbReference type="InterPro" id="IPR052524">
    <property type="entry name" value="MFS_Cyanate_Porter"/>
</dbReference>
<dbReference type="Pfam" id="PF07690">
    <property type="entry name" value="MFS_1"/>
    <property type="match status" value="1"/>
</dbReference>
<dbReference type="Proteomes" id="UP001162834">
    <property type="component" value="Chromosome"/>
</dbReference>
<dbReference type="RefSeq" id="WP_259315603.1">
    <property type="nucleotide sequence ID" value="NZ_CP087164.1"/>
</dbReference>
<feature type="transmembrane region" description="Helical" evidence="5">
    <location>
        <begin position="86"/>
        <end position="103"/>
    </location>
</feature>
<keyword evidence="4 5" id="KW-0472">Membrane</keyword>
<dbReference type="PANTHER" id="PTHR23523">
    <property type="match status" value="1"/>
</dbReference>
<feature type="transmembrane region" description="Helical" evidence="5">
    <location>
        <begin position="283"/>
        <end position="301"/>
    </location>
</feature>
<evidence type="ECO:0000313" key="7">
    <source>
        <dbReference type="EMBL" id="UGS35925.1"/>
    </source>
</evidence>
<dbReference type="InterPro" id="IPR011701">
    <property type="entry name" value="MFS"/>
</dbReference>
<feature type="domain" description="Major facilitator superfamily (MFS) profile" evidence="6">
    <location>
        <begin position="19"/>
        <end position="396"/>
    </location>
</feature>
<reference evidence="7" key="1">
    <citation type="journal article" date="2022" name="Int. J. Syst. Evol. Microbiol.">
        <title>Pseudomonas aegrilactucae sp. nov. and Pseudomonas morbosilactucae sp. nov., pathogens causing bacterial rot of lettuce in Japan.</title>
        <authorList>
            <person name="Sawada H."/>
            <person name="Fujikawa T."/>
            <person name="Satou M."/>
        </authorList>
    </citation>
    <scope>NUCLEOTIDE SEQUENCE</scope>
    <source>
        <strain evidence="7">0166_1</strain>
    </source>
</reference>
<dbReference type="GO" id="GO:0022857">
    <property type="term" value="F:transmembrane transporter activity"/>
    <property type="evidence" value="ECO:0007669"/>
    <property type="project" value="InterPro"/>
</dbReference>
<evidence type="ECO:0000259" key="6">
    <source>
        <dbReference type="PROSITE" id="PS50850"/>
    </source>
</evidence>
<feature type="transmembrane region" description="Helical" evidence="5">
    <location>
        <begin position="139"/>
        <end position="162"/>
    </location>
</feature>
<dbReference type="PROSITE" id="PS50850">
    <property type="entry name" value="MFS"/>
    <property type="match status" value="1"/>
</dbReference>
<dbReference type="EMBL" id="CP087164">
    <property type="protein sequence ID" value="UGS35925.1"/>
    <property type="molecule type" value="Genomic_DNA"/>
</dbReference>
<feature type="transmembrane region" description="Helical" evidence="5">
    <location>
        <begin position="307"/>
        <end position="331"/>
    </location>
</feature>
<feature type="transmembrane region" description="Helical" evidence="5">
    <location>
        <begin position="220"/>
        <end position="240"/>
    </location>
</feature>
<evidence type="ECO:0000256" key="4">
    <source>
        <dbReference type="ARBA" id="ARBA00023136"/>
    </source>
</evidence>
<dbReference type="InterPro" id="IPR020846">
    <property type="entry name" value="MFS_dom"/>
</dbReference>
<keyword evidence="3 5" id="KW-1133">Transmembrane helix</keyword>
<dbReference type="Gene3D" id="1.20.1250.20">
    <property type="entry name" value="MFS general substrate transporter like domains"/>
    <property type="match status" value="1"/>
</dbReference>
<comment type="subcellular location">
    <subcellularLocation>
        <location evidence="1">Cell membrane</location>
        <topology evidence="1">Multi-pass membrane protein</topology>
    </subcellularLocation>
</comment>
<evidence type="ECO:0000256" key="3">
    <source>
        <dbReference type="ARBA" id="ARBA00022989"/>
    </source>
</evidence>
<dbReference type="KEGG" id="sbae:DSM104329_02322"/>
<sequence>MIRRAPPPAELARRHATLAIVALTLAALNLRPGLSSVGPVLPRIRSDLSLTSAEAGLLTTLPSLCFAAFAPMAARLSQRFGTERTVIAALGLIGIATALRWPADRAASLFGATIVLGFAIAIAQTLLPPVVKRRFPGRAVLATGAYALAINLGALMAASLTAPAAHALGGSWEAALGIWSLLTVPAVAAWVVLERVSPDRAPAVRAPTRLPWRSPLAWKLTLYMGGLSIIYIVLLTWLAPRYEDLGYSDSRAALVLTVFTAGQIVGGVLVPLLARHRGDLRRWLAVSTALVAVGALGLGLGGGSAPWVWATLAGLGMGGAFPLTLTLFVIFARTPEESSRLTAMGFSIGYLIAAVGPALAGALRDITGSLALPITLLGIVALIMLAGIPSLRRTAD</sequence>
<proteinExistence type="predicted"/>
<feature type="transmembrane region" description="Helical" evidence="5">
    <location>
        <begin position="109"/>
        <end position="127"/>
    </location>
</feature>
<evidence type="ECO:0000313" key="8">
    <source>
        <dbReference type="Proteomes" id="UP001162834"/>
    </source>
</evidence>
<protein>
    <submittedName>
        <fullName evidence="7">2-nitroimidazole transporter</fullName>
    </submittedName>
</protein>
<evidence type="ECO:0000256" key="1">
    <source>
        <dbReference type="ARBA" id="ARBA00004651"/>
    </source>
</evidence>
<keyword evidence="2 5" id="KW-0812">Transmembrane</keyword>
<name>A0A9E7C007_9ACTN</name>
<dbReference type="GO" id="GO:0005886">
    <property type="term" value="C:plasma membrane"/>
    <property type="evidence" value="ECO:0007669"/>
    <property type="project" value="UniProtKB-SubCell"/>
</dbReference>
<dbReference type="SUPFAM" id="SSF103473">
    <property type="entry name" value="MFS general substrate transporter"/>
    <property type="match status" value="1"/>
</dbReference>
<dbReference type="AlphaFoldDB" id="A0A9E7C007"/>
<evidence type="ECO:0000256" key="5">
    <source>
        <dbReference type="SAM" id="Phobius"/>
    </source>
</evidence>
<organism evidence="7 8">
    <name type="scientific">Capillimicrobium parvum</name>
    <dbReference type="NCBI Taxonomy" id="2884022"/>
    <lineage>
        <taxon>Bacteria</taxon>
        <taxon>Bacillati</taxon>
        <taxon>Actinomycetota</taxon>
        <taxon>Thermoleophilia</taxon>
        <taxon>Solirubrobacterales</taxon>
        <taxon>Capillimicrobiaceae</taxon>
        <taxon>Capillimicrobium</taxon>
    </lineage>
</organism>
<accession>A0A9E7C007</accession>
<feature type="transmembrane region" description="Helical" evidence="5">
    <location>
        <begin position="174"/>
        <end position="193"/>
    </location>
</feature>
<feature type="transmembrane region" description="Helical" evidence="5">
    <location>
        <begin position="252"/>
        <end position="274"/>
    </location>
</feature>
<feature type="transmembrane region" description="Helical" evidence="5">
    <location>
        <begin position="370"/>
        <end position="391"/>
    </location>
</feature>
<dbReference type="PANTHER" id="PTHR23523:SF2">
    <property type="entry name" value="2-NITROIMIDAZOLE TRANSPORTER"/>
    <property type="match status" value="1"/>
</dbReference>
<feature type="transmembrane region" description="Helical" evidence="5">
    <location>
        <begin position="343"/>
        <end position="364"/>
    </location>
</feature>